<dbReference type="KEGG" id="cfk:CFRA_00600"/>
<organism evidence="2 3">
    <name type="scientific">Corynebacterium frankenforstense DSM 45800</name>
    <dbReference type="NCBI Taxonomy" id="1437875"/>
    <lineage>
        <taxon>Bacteria</taxon>
        <taxon>Bacillati</taxon>
        <taxon>Actinomycetota</taxon>
        <taxon>Actinomycetes</taxon>
        <taxon>Mycobacteriales</taxon>
        <taxon>Corynebacteriaceae</taxon>
        <taxon>Corynebacterium</taxon>
    </lineage>
</organism>
<gene>
    <name evidence="2" type="ORF">CFRA_00600</name>
</gene>
<evidence type="ECO:0000313" key="2">
    <source>
        <dbReference type="EMBL" id="APT88038.1"/>
    </source>
</evidence>
<dbReference type="Proteomes" id="UP000185434">
    <property type="component" value="Chromosome"/>
</dbReference>
<dbReference type="STRING" id="1437875.CFRA_00600"/>
<name>A0A1L7CQD6_9CORY</name>
<dbReference type="RefSeq" id="WP_075663012.1">
    <property type="nucleotide sequence ID" value="NZ_CP009247.1"/>
</dbReference>
<keyword evidence="3" id="KW-1185">Reference proteome</keyword>
<sequence length="137" mass="14222">MRMIWNLFVHAVATAFALLVVTAFVPGVDVSVPATPLVGDGEHDRLWVFLGVGAIIVLLNMLVKPVLQLLGLPLTILTLGLFALVINAAMLLLAAAVAQSVGLGLTVSGFWAAVFGSIVLGLVNAIVSPITAGLTRR</sequence>
<reference evidence="2 3" key="1">
    <citation type="submission" date="2014-08" db="EMBL/GenBank/DDBJ databases">
        <title>Complete genome sequence of Corynebacterium frankenforstense ST18(T) (=DSM 45800(T)), isolated from raw cow milk.</title>
        <authorList>
            <person name="Ruckert C."/>
            <person name="Albersmeier A."/>
            <person name="Winkler A."/>
            <person name="Lipski A."/>
            <person name="Kalinowski J."/>
        </authorList>
    </citation>
    <scope>NUCLEOTIDE SEQUENCE [LARGE SCALE GENOMIC DNA]</scope>
    <source>
        <strain evidence="2 3">ST18</strain>
    </source>
</reference>
<dbReference type="EMBL" id="CP009247">
    <property type="protein sequence ID" value="APT88038.1"/>
    <property type="molecule type" value="Genomic_DNA"/>
</dbReference>
<dbReference type="Pfam" id="PF04020">
    <property type="entry name" value="Phage_holin_4_2"/>
    <property type="match status" value="1"/>
</dbReference>
<dbReference type="OrthoDB" id="9810847at2"/>
<dbReference type="AlphaFoldDB" id="A0A1L7CQD6"/>
<feature type="transmembrane region" description="Helical" evidence="1">
    <location>
        <begin position="46"/>
        <end position="63"/>
    </location>
</feature>
<proteinExistence type="predicted"/>
<protein>
    <submittedName>
        <fullName evidence="2">Membrane protein</fullName>
    </submittedName>
</protein>
<dbReference type="PANTHER" id="PTHR37309">
    <property type="entry name" value="SLR0284 PROTEIN"/>
    <property type="match status" value="1"/>
</dbReference>
<keyword evidence="1" id="KW-1133">Transmembrane helix</keyword>
<feature type="transmembrane region" description="Helical" evidence="1">
    <location>
        <begin position="110"/>
        <end position="134"/>
    </location>
</feature>
<keyword evidence="1" id="KW-0472">Membrane</keyword>
<keyword evidence="1" id="KW-0812">Transmembrane</keyword>
<dbReference type="InterPro" id="IPR007165">
    <property type="entry name" value="Phage_holin_4_2"/>
</dbReference>
<evidence type="ECO:0000313" key="3">
    <source>
        <dbReference type="Proteomes" id="UP000185434"/>
    </source>
</evidence>
<feature type="transmembrane region" description="Helical" evidence="1">
    <location>
        <begin position="75"/>
        <end position="98"/>
    </location>
</feature>
<evidence type="ECO:0000256" key="1">
    <source>
        <dbReference type="SAM" id="Phobius"/>
    </source>
</evidence>
<accession>A0A1L7CQD6</accession>
<dbReference type="PANTHER" id="PTHR37309:SF1">
    <property type="entry name" value="SLR0284 PROTEIN"/>
    <property type="match status" value="1"/>
</dbReference>